<evidence type="ECO:0000259" key="8">
    <source>
        <dbReference type="Pfam" id="PF00662"/>
    </source>
</evidence>
<dbReference type="GO" id="GO:0003954">
    <property type="term" value="F:NADH dehydrogenase activity"/>
    <property type="evidence" value="ECO:0007669"/>
    <property type="project" value="TreeGrafter"/>
</dbReference>
<evidence type="ECO:0000259" key="7">
    <source>
        <dbReference type="Pfam" id="PF00361"/>
    </source>
</evidence>
<dbReference type="PATRIC" id="fig|1172194.4.peg.3433"/>
<dbReference type="GO" id="GO:0015990">
    <property type="term" value="P:electron transport coupled proton transport"/>
    <property type="evidence" value="ECO:0007669"/>
    <property type="project" value="TreeGrafter"/>
</dbReference>
<comment type="subcellular location">
    <subcellularLocation>
        <location evidence="1">Endomembrane system</location>
        <topology evidence="1">Multi-pass membrane protein</topology>
    </subcellularLocation>
    <subcellularLocation>
        <location evidence="5">Membrane</location>
        <topology evidence="5">Multi-pass membrane protein</topology>
    </subcellularLocation>
</comment>
<feature type="transmembrane region" description="Helical" evidence="6">
    <location>
        <begin position="416"/>
        <end position="440"/>
    </location>
</feature>
<feature type="transmembrane region" description="Helical" evidence="6">
    <location>
        <begin position="116"/>
        <end position="135"/>
    </location>
</feature>
<feature type="transmembrane region" description="Helical" evidence="6">
    <location>
        <begin position="252"/>
        <end position="269"/>
    </location>
</feature>
<dbReference type="Gene3D" id="1.20.5.2700">
    <property type="match status" value="1"/>
</dbReference>
<organism evidence="9 10">
    <name type="scientific">Hydrocarboniphaga effusa AP103</name>
    <dbReference type="NCBI Taxonomy" id="1172194"/>
    <lineage>
        <taxon>Bacteria</taxon>
        <taxon>Pseudomonadati</taxon>
        <taxon>Pseudomonadota</taxon>
        <taxon>Gammaproteobacteria</taxon>
        <taxon>Nevskiales</taxon>
        <taxon>Nevskiaceae</taxon>
        <taxon>Hydrocarboniphaga</taxon>
    </lineage>
</organism>
<dbReference type="NCBIfam" id="TIGR01974">
    <property type="entry name" value="NDH_I_L"/>
    <property type="match status" value="1"/>
</dbReference>
<dbReference type="Proteomes" id="UP000003704">
    <property type="component" value="Unassembled WGS sequence"/>
</dbReference>
<keyword evidence="2 5" id="KW-0812">Transmembrane</keyword>
<feature type="transmembrane region" description="Helical" evidence="6">
    <location>
        <begin position="173"/>
        <end position="192"/>
    </location>
</feature>
<evidence type="ECO:0000256" key="4">
    <source>
        <dbReference type="ARBA" id="ARBA00023136"/>
    </source>
</evidence>
<dbReference type="EMBL" id="AKGD01000003">
    <property type="protein sequence ID" value="EIT68341.1"/>
    <property type="molecule type" value="Genomic_DNA"/>
</dbReference>
<accession>I8HY13</accession>
<evidence type="ECO:0000313" key="9">
    <source>
        <dbReference type="EMBL" id="EIT68341.1"/>
    </source>
</evidence>
<keyword evidence="4 6" id="KW-0472">Membrane</keyword>
<feature type="transmembrane region" description="Helical" evidence="6">
    <location>
        <begin position="483"/>
        <end position="502"/>
    </location>
</feature>
<dbReference type="Pfam" id="PF00662">
    <property type="entry name" value="Proton_antipo_N"/>
    <property type="match status" value="1"/>
</dbReference>
<dbReference type="GO" id="GO:0012505">
    <property type="term" value="C:endomembrane system"/>
    <property type="evidence" value="ECO:0007669"/>
    <property type="project" value="UniProtKB-SubCell"/>
</dbReference>
<dbReference type="NCBIfam" id="NF005141">
    <property type="entry name" value="PRK06590.1"/>
    <property type="match status" value="1"/>
</dbReference>
<dbReference type="GO" id="GO:0016020">
    <property type="term" value="C:membrane"/>
    <property type="evidence" value="ECO:0007669"/>
    <property type="project" value="UniProtKB-SubCell"/>
</dbReference>
<feature type="transmembrane region" description="Helical" evidence="6">
    <location>
        <begin position="29"/>
        <end position="51"/>
    </location>
</feature>
<dbReference type="InterPro" id="IPR003945">
    <property type="entry name" value="NU5C-like"/>
</dbReference>
<reference evidence="9 10" key="1">
    <citation type="journal article" date="2012" name="J. Bacteriol.">
        <title>Genome Sequence of n-Alkane-Degrading Hydrocarboniphaga effusa Strain AP103T (ATCC BAA-332T).</title>
        <authorList>
            <person name="Chang H.K."/>
            <person name="Zylstra G.J."/>
            <person name="Chae J.C."/>
        </authorList>
    </citation>
    <scope>NUCLEOTIDE SEQUENCE [LARGE SCALE GENOMIC DNA]</scope>
    <source>
        <strain evidence="9 10">AP103</strain>
    </source>
</reference>
<feature type="transmembrane region" description="Helical" evidence="6">
    <location>
        <begin position="624"/>
        <end position="642"/>
    </location>
</feature>
<dbReference type="InterPro" id="IPR001516">
    <property type="entry name" value="Proton_antipo_N"/>
</dbReference>
<feature type="transmembrane region" description="Helical" evidence="6">
    <location>
        <begin position="377"/>
        <end position="396"/>
    </location>
</feature>
<evidence type="ECO:0000313" key="10">
    <source>
        <dbReference type="Proteomes" id="UP000003704"/>
    </source>
</evidence>
<feature type="transmembrane region" description="Helical" evidence="6">
    <location>
        <begin position="310"/>
        <end position="328"/>
    </location>
</feature>
<keyword evidence="3 6" id="KW-1133">Transmembrane helix</keyword>
<dbReference type="GO" id="GO:0008137">
    <property type="term" value="F:NADH dehydrogenase (ubiquinone) activity"/>
    <property type="evidence" value="ECO:0007669"/>
    <property type="project" value="InterPro"/>
</dbReference>
<dbReference type="PANTHER" id="PTHR42829">
    <property type="entry name" value="NADH-UBIQUINONE OXIDOREDUCTASE CHAIN 5"/>
    <property type="match status" value="1"/>
</dbReference>
<sequence>MLNLLPLVFVFPLVGFLLLAFSRGRLSENAAATIGVGAMGLSALTALVVGYDFLAHPPEGHAYTHLLWTWMDVGNFAPTFALKLDALSLTMLGVITGVGFFIHLFASWYMRGDDGYARFLSYMNLFVASMLFLVLGDNLLFLYFGWEGVGLCSYLLIGFWYKDPANGAAARKAFVITRVGDTFMAIALFILYREFGTLNIDELARLAPEAWAVGSTVATATALLLLGGAVGKSAQLPLQTWLPDAMAGPTPVSALIHAATMVTAGVYLIARTHVLFELSPFALECVGVIGAITLLLAGFTALMQTDIKKILAYSTMSQIGYMFLAEGAGAYQPAVFHLMTHAFFKALLFLSSGSVILAMHHEQDIFRMGNLRKHIPFVFWCMLIGTLALCAFPFTSGFYSKDEILHEAYLAGHYELWLAGLFGAFLTGVYSFRLIFIVFFGPERWRQVAHHAHGHDDHADDHAHHGLGPKDEPHGAKTLDHHLPLAVLLIFSILGGFIHLPLETVLPAAGHGLEAGADHGPAWIAYLPIPVSLAGILVSWLLFVQAPQIPAALKNGAATAWLGKLWKNAWGFDWLYDVLFERPFVWISRTNRNDFIDQLIGLIPASLRAASTLATTTQTGGLRWYAAVAGAGICVLIAVVALH</sequence>
<dbReference type="GO" id="GO:0042773">
    <property type="term" value="P:ATP synthesis coupled electron transport"/>
    <property type="evidence" value="ECO:0007669"/>
    <property type="project" value="InterPro"/>
</dbReference>
<feature type="transmembrane region" description="Helical" evidence="6">
    <location>
        <begin position="334"/>
        <end position="357"/>
    </location>
</feature>
<evidence type="ECO:0000256" key="2">
    <source>
        <dbReference type="ARBA" id="ARBA00022692"/>
    </source>
</evidence>
<protein>
    <submittedName>
        <fullName evidence="9">NADH dehydrogenase I chain L</fullName>
    </submittedName>
</protein>
<evidence type="ECO:0000256" key="1">
    <source>
        <dbReference type="ARBA" id="ARBA00004127"/>
    </source>
</evidence>
<evidence type="ECO:0000256" key="3">
    <source>
        <dbReference type="ARBA" id="ARBA00022989"/>
    </source>
</evidence>
<keyword evidence="10" id="KW-1185">Reference proteome</keyword>
<dbReference type="Pfam" id="PF00361">
    <property type="entry name" value="Proton_antipo_M"/>
    <property type="match status" value="1"/>
</dbReference>
<feature type="transmembrane region" description="Helical" evidence="6">
    <location>
        <begin position="281"/>
        <end position="303"/>
    </location>
</feature>
<feature type="transmembrane region" description="Helical" evidence="6">
    <location>
        <begin position="522"/>
        <end position="544"/>
    </location>
</feature>
<dbReference type="AlphaFoldDB" id="I8HY13"/>
<proteinExistence type="predicted"/>
<comment type="caution">
    <text evidence="9">The sequence shown here is derived from an EMBL/GenBank/DDBJ whole genome shotgun (WGS) entry which is preliminary data.</text>
</comment>
<gene>
    <name evidence="9" type="ORF">WQQ_35360</name>
</gene>
<feature type="transmembrane region" description="Helical" evidence="6">
    <location>
        <begin position="6"/>
        <end position="22"/>
    </location>
</feature>
<dbReference type="PRINTS" id="PR01434">
    <property type="entry name" value="NADHDHGNASE5"/>
</dbReference>
<feature type="transmembrane region" description="Helical" evidence="6">
    <location>
        <begin position="86"/>
        <end position="109"/>
    </location>
</feature>
<feature type="transmembrane region" description="Helical" evidence="6">
    <location>
        <begin position="141"/>
        <end position="161"/>
    </location>
</feature>
<name>I8HY13_9GAMM</name>
<evidence type="ECO:0000256" key="6">
    <source>
        <dbReference type="SAM" id="Phobius"/>
    </source>
</evidence>
<feature type="domain" description="NADH-Ubiquinone oxidoreductase (complex I) chain 5 N-terminal" evidence="8">
    <location>
        <begin position="70"/>
        <end position="119"/>
    </location>
</feature>
<dbReference type="PANTHER" id="PTHR42829:SF2">
    <property type="entry name" value="NADH-UBIQUINONE OXIDOREDUCTASE CHAIN 5"/>
    <property type="match status" value="1"/>
</dbReference>
<dbReference type="STRING" id="1172194.WQQ_35360"/>
<feature type="domain" description="NADH:quinone oxidoreductase/Mrp antiporter transmembrane" evidence="7">
    <location>
        <begin position="137"/>
        <end position="427"/>
    </location>
</feature>
<dbReference type="InterPro" id="IPR018393">
    <property type="entry name" value="NADHpl_OxRdtase_5_subgr"/>
</dbReference>
<dbReference type="InterPro" id="IPR001750">
    <property type="entry name" value="ND/Mrp_TM"/>
</dbReference>
<feature type="transmembrane region" description="Helical" evidence="6">
    <location>
        <begin position="212"/>
        <end position="231"/>
    </location>
</feature>
<evidence type="ECO:0000256" key="5">
    <source>
        <dbReference type="RuleBase" id="RU000320"/>
    </source>
</evidence>